<keyword evidence="12" id="KW-1185">Reference proteome</keyword>
<dbReference type="Gene3D" id="1.25.40.550">
    <property type="entry name" value="Aar2, C-terminal domain-like"/>
    <property type="match status" value="1"/>
</dbReference>
<feature type="domain" description="AAR2 C-terminal" evidence="9">
    <location>
        <begin position="209"/>
        <end position="363"/>
    </location>
</feature>
<keyword evidence="6" id="KW-0508">mRNA splicing</keyword>
<dbReference type="InterPro" id="IPR038514">
    <property type="entry name" value="AAR2_C_sf"/>
</dbReference>
<comment type="function">
    <text evidence="1">Component of the U5 snRNP complex that is required for spliceosome assembly and for pre-mRNA splicing.</text>
</comment>
<dbReference type="CDD" id="cd13778">
    <property type="entry name" value="Aar2_C"/>
    <property type="match status" value="1"/>
</dbReference>
<evidence type="ECO:0000256" key="8">
    <source>
        <dbReference type="ARBA" id="ARBA00047009"/>
    </source>
</evidence>
<organism evidence="11 12">
    <name type="scientific">Aphidius gifuensis</name>
    <name type="common">Parasitoid wasp</name>
    <dbReference type="NCBI Taxonomy" id="684658"/>
    <lineage>
        <taxon>Eukaryota</taxon>
        <taxon>Metazoa</taxon>
        <taxon>Ecdysozoa</taxon>
        <taxon>Arthropoda</taxon>
        <taxon>Hexapoda</taxon>
        <taxon>Insecta</taxon>
        <taxon>Pterygota</taxon>
        <taxon>Neoptera</taxon>
        <taxon>Endopterygota</taxon>
        <taxon>Hymenoptera</taxon>
        <taxon>Apocrita</taxon>
        <taxon>Ichneumonoidea</taxon>
        <taxon>Braconidae</taxon>
        <taxon>Aphidiinae</taxon>
        <taxon>Aphidius</taxon>
    </lineage>
</organism>
<comment type="subunit">
    <text evidence="8">Interacts with PRPF8 (via RNase H homology domain). Component of a U5 snRNP complex that contains PRPF8.</text>
</comment>
<gene>
    <name evidence="11" type="ORF">HCN44_001536</name>
</gene>
<sequence>MTSNTSLDMDQDLAKFLLDHGATLIVTDVPIGTDFGIDLKSWNTGQKFKGMKMIPPGFHFIHYSVVNEFGELAPRVGWFHTFKEKEFVIKKWDVEAEDMSTEAISEEEAGRFRDNLRDLDKHLGPYPYDTWKLWKELTSKINDDLIERCQPLCGRVRSALELVGCNDLSRPRGSESMESKRKTGLTVEAQEELLLPNLKPKFGTELRLTKLPEKNYPDNAAPNEITQYSLDTSYALTTLFKNFKQPLEIIGELQLSFVCFLVGQSLDSFDHWKKLVALICGADQAISQYQTIYIEFLKTFEVQLSHVPQDILCDIVANKNFVYHNLRILFASIESNSELIERLKNESFKIRTRLSKKFLWDFDNLMEEDEDDAPVIVDT</sequence>
<dbReference type="GO" id="GO:0005681">
    <property type="term" value="C:spliceosomal complex"/>
    <property type="evidence" value="ECO:0007669"/>
    <property type="project" value="UniProtKB-KW"/>
</dbReference>
<evidence type="ECO:0000256" key="2">
    <source>
        <dbReference type="ARBA" id="ARBA00006281"/>
    </source>
</evidence>
<dbReference type="OrthoDB" id="201752at2759"/>
<proteinExistence type="inferred from homology"/>
<dbReference type="InterPro" id="IPR038516">
    <property type="entry name" value="AAR2_N_sf"/>
</dbReference>
<protein>
    <recommendedName>
        <fullName evidence="3">Protein AAR2 homolog</fullName>
    </recommendedName>
    <alternativeName>
        <fullName evidence="7">AAR2 splicing factor homolog</fullName>
    </alternativeName>
</protein>
<dbReference type="AlphaFoldDB" id="A0A834XU18"/>
<dbReference type="InterPro" id="IPR033647">
    <property type="entry name" value="Aar2_N"/>
</dbReference>
<evidence type="ECO:0000259" key="10">
    <source>
        <dbReference type="Pfam" id="PF20981"/>
    </source>
</evidence>
<evidence type="ECO:0000256" key="6">
    <source>
        <dbReference type="ARBA" id="ARBA00023187"/>
    </source>
</evidence>
<evidence type="ECO:0000256" key="4">
    <source>
        <dbReference type="ARBA" id="ARBA00022664"/>
    </source>
</evidence>
<evidence type="ECO:0000259" key="9">
    <source>
        <dbReference type="Pfam" id="PF05282"/>
    </source>
</evidence>
<evidence type="ECO:0000313" key="12">
    <source>
        <dbReference type="Proteomes" id="UP000639338"/>
    </source>
</evidence>
<evidence type="ECO:0000256" key="3">
    <source>
        <dbReference type="ARBA" id="ARBA00016372"/>
    </source>
</evidence>
<dbReference type="FunFam" id="2.60.34.20:FF:000001">
    <property type="entry name" value="protein AAR2 homolog"/>
    <property type="match status" value="1"/>
</dbReference>
<dbReference type="EMBL" id="JACMRX010000003">
    <property type="protein sequence ID" value="KAF7992211.1"/>
    <property type="molecule type" value="Genomic_DNA"/>
</dbReference>
<dbReference type="FunFam" id="1.25.40.550:FF:000001">
    <property type="entry name" value="AAR2 splicing factor homolog"/>
    <property type="match status" value="1"/>
</dbReference>
<evidence type="ECO:0000256" key="7">
    <source>
        <dbReference type="ARBA" id="ARBA00030625"/>
    </source>
</evidence>
<accession>A0A834XU18</accession>
<evidence type="ECO:0000313" key="11">
    <source>
        <dbReference type="EMBL" id="KAF7992211.1"/>
    </source>
</evidence>
<dbReference type="PANTHER" id="PTHR12689:SF4">
    <property type="entry name" value="PROTEIN AAR2 HOMOLOG"/>
    <property type="match status" value="1"/>
</dbReference>
<dbReference type="PANTHER" id="PTHR12689">
    <property type="entry name" value="A1 CISTRON SPLICING FACTOR AAR2-RELATED"/>
    <property type="match status" value="1"/>
</dbReference>
<comment type="similarity">
    <text evidence="2">Belongs to the AAR2 family.</text>
</comment>
<comment type="caution">
    <text evidence="11">The sequence shown here is derived from an EMBL/GenBank/DDBJ whole genome shotgun (WGS) entry which is preliminary data.</text>
</comment>
<dbReference type="CDD" id="cd13777">
    <property type="entry name" value="Aar2_N"/>
    <property type="match status" value="1"/>
</dbReference>
<keyword evidence="5" id="KW-0747">Spliceosome</keyword>
<dbReference type="InterPro" id="IPR007946">
    <property type="entry name" value="AAR2"/>
</dbReference>
<keyword evidence="4" id="KW-0507">mRNA processing</keyword>
<name>A0A834XU18_APHGI</name>
<dbReference type="Pfam" id="PF05282">
    <property type="entry name" value="AAR2"/>
    <property type="match status" value="1"/>
</dbReference>
<reference evidence="11 12" key="1">
    <citation type="submission" date="2020-08" db="EMBL/GenBank/DDBJ databases">
        <title>Aphidius gifuensis genome sequencing and assembly.</title>
        <authorList>
            <person name="Du Z."/>
        </authorList>
    </citation>
    <scope>NUCLEOTIDE SEQUENCE [LARGE SCALE GENOMIC DNA]</scope>
    <source>
        <strain evidence="11">YNYX2018</strain>
        <tissue evidence="11">Adults</tissue>
    </source>
</reference>
<dbReference type="Gene3D" id="2.60.34.20">
    <property type="match status" value="1"/>
</dbReference>
<evidence type="ECO:0000256" key="5">
    <source>
        <dbReference type="ARBA" id="ARBA00022728"/>
    </source>
</evidence>
<dbReference type="InterPro" id="IPR033648">
    <property type="entry name" value="AAR2_C"/>
</dbReference>
<evidence type="ECO:0000256" key="1">
    <source>
        <dbReference type="ARBA" id="ARBA00003708"/>
    </source>
</evidence>
<dbReference type="Pfam" id="PF20981">
    <property type="entry name" value="AAR2_1st"/>
    <property type="match status" value="1"/>
</dbReference>
<feature type="domain" description="AAR2 N-terminal" evidence="10">
    <location>
        <begin position="21"/>
        <end position="151"/>
    </location>
</feature>
<dbReference type="GO" id="GO:0000244">
    <property type="term" value="P:spliceosomal tri-snRNP complex assembly"/>
    <property type="evidence" value="ECO:0007669"/>
    <property type="project" value="TreeGrafter"/>
</dbReference>
<dbReference type="Proteomes" id="UP000639338">
    <property type="component" value="Unassembled WGS sequence"/>
</dbReference>